<evidence type="ECO:0000256" key="1">
    <source>
        <dbReference type="ARBA" id="ARBA00022553"/>
    </source>
</evidence>
<dbReference type="InterPro" id="IPR045188">
    <property type="entry name" value="Boi1/Boi2-like"/>
</dbReference>
<keyword evidence="1" id="KW-0597">Phosphoprotein</keyword>
<organism evidence="4 5">
    <name type="scientific">Adineta steineri</name>
    <dbReference type="NCBI Taxonomy" id="433720"/>
    <lineage>
        <taxon>Eukaryota</taxon>
        <taxon>Metazoa</taxon>
        <taxon>Spiralia</taxon>
        <taxon>Gnathifera</taxon>
        <taxon>Rotifera</taxon>
        <taxon>Eurotatoria</taxon>
        <taxon>Bdelloidea</taxon>
        <taxon>Adinetida</taxon>
        <taxon>Adinetidae</taxon>
        <taxon>Adineta</taxon>
    </lineage>
</organism>
<sequence length="559" mass="62821">MATQRARDAARHLKNDIKSSMHKSSRSKDRSTHTTSSAITSDTNNDHTVSNSALHAPSAGYKRSNSAHSAIATLTSLPTAPRVTTDNPNSIRGQYSNPPNLSPLKNAPVSSMQNLTNTANVNSIGTGIVQPTALTQRPLHMQSTTPSAANGKDEMRGWLYKWTNYLKGYQKRWFVLQAGILSYYRSQHEMTHTCRGTVYLESAHLSSNDTCHFVISNGSTVIHLRTSSENDKQRWMNALQSAKQKALKVRKQYQDSDEEVSTTDEVNDLQQQNLIQQQTNINDQNKLLINTNERAELTTMNKAFDSKLDDLKMCMDLINRHYQALYRTLGDLEQLDKTEATVNIIKSVNERATLFRITSTAMLNACQELVQLIQNQGRKWQKAVQFERDARLRMERMCEQVALQSAKLEKQVQRASRSDKTSLLSGRSTLTTLKSSDLRGTNEATISMDILTTKEDKIQFENNSSVNMSCEESNLTDSSSQTNSIQSMEEKLDIFLDDSSSEITPIINHQPIELSCIDSNRQRTISETSSDTVDYDFDTETCATLTFESLQSSFSFSNS</sequence>
<feature type="compositionally biased region" description="Polar residues" evidence="2">
    <location>
        <begin position="33"/>
        <end position="53"/>
    </location>
</feature>
<feature type="compositionally biased region" description="Basic and acidic residues" evidence="2">
    <location>
        <begin position="1"/>
        <end position="19"/>
    </location>
</feature>
<evidence type="ECO:0000313" key="4">
    <source>
        <dbReference type="EMBL" id="CAF1015690.1"/>
    </source>
</evidence>
<dbReference type="AlphaFoldDB" id="A0A814HWX0"/>
<dbReference type="PANTHER" id="PTHR22902:SF27">
    <property type="entry name" value="PLECKSTRIN HOMOLOGY DOMAIN-CONTAINING FAMILY A MEMBER 3"/>
    <property type="match status" value="1"/>
</dbReference>
<dbReference type="EMBL" id="CAJNOG010000153">
    <property type="protein sequence ID" value="CAF1015690.1"/>
    <property type="molecule type" value="Genomic_DNA"/>
</dbReference>
<dbReference type="GO" id="GO:0005802">
    <property type="term" value="C:trans-Golgi network"/>
    <property type="evidence" value="ECO:0007669"/>
    <property type="project" value="TreeGrafter"/>
</dbReference>
<feature type="region of interest" description="Disordered" evidence="2">
    <location>
        <begin position="1"/>
        <end position="61"/>
    </location>
</feature>
<evidence type="ECO:0000256" key="2">
    <source>
        <dbReference type="SAM" id="MobiDB-lite"/>
    </source>
</evidence>
<dbReference type="InterPro" id="IPR011993">
    <property type="entry name" value="PH-like_dom_sf"/>
</dbReference>
<dbReference type="Pfam" id="PF00169">
    <property type="entry name" value="PH"/>
    <property type="match status" value="1"/>
</dbReference>
<evidence type="ECO:0000313" key="5">
    <source>
        <dbReference type="Proteomes" id="UP000663845"/>
    </source>
</evidence>
<dbReference type="InterPro" id="IPR001849">
    <property type="entry name" value="PH_domain"/>
</dbReference>
<comment type="caution">
    <text evidence="4">The sequence shown here is derived from an EMBL/GenBank/DDBJ whole genome shotgun (WGS) entry which is preliminary data.</text>
</comment>
<evidence type="ECO:0000259" key="3">
    <source>
        <dbReference type="PROSITE" id="PS50003"/>
    </source>
</evidence>
<dbReference type="GO" id="GO:0007032">
    <property type="term" value="P:endosome organization"/>
    <property type="evidence" value="ECO:0007669"/>
    <property type="project" value="TreeGrafter"/>
</dbReference>
<proteinExistence type="predicted"/>
<dbReference type="GO" id="GO:0005769">
    <property type="term" value="C:early endosome"/>
    <property type="evidence" value="ECO:0007669"/>
    <property type="project" value="TreeGrafter"/>
</dbReference>
<dbReference type="GO" id="GO:0005829">
    <property type="term" value="C:cytosol"/>
    <property type="evidence" value="ECO:0007669"/>
    <property type="project" value="GOC"/>
</dbReference>
<accession>A0A814HWX0</accession>
<feature type="region of interest" description="Disordered" evidence="2">
    <location>
        <begin position="77"/>
        <end position="109"/>
    </location>
</feature>
<dbReference type="Proteomes" id="UP000663845">
    <property type="component" value="Unassembled WGS sequence"/>
</dbReference>
<dbReference type="GO" id="GO:0042147">
    <property type="term" value="P:retrograde transport, endosome to Golgi"/>
    <property type="evidence" value="ECO:0007669"/>
    <property type="project" value="TreeGrafter"/>
</dbReference>
<dbReference type="Gene3D" id="2.30.29.30">
    <property type="entry name" value="Pleckstrin-homology domain (PH domain)/Phosphotyrosine-binding domain (PTB)"/>
    <property type="match status" value="1"/>
</dbReference>
<dbReference type="GO" id="GO:0001881">
    <property type="term" value="P:receptor recycling"/>
    <property type="evidence" value="ECO:0007669"/>
    <property type="project" value="TreeGrafter"/>
</dbReference>
<name>A0A814HWX0_9BILA</name>
<dbReference type="SUPFAM" id="SSF50729">
    <property type="entry name" value="PH domain-like"/>
    <property type="match status" value="1"/>
</dbReference>
<dbReference type="SMART" id="SM00233">
    <property type="entry name" value="PH"/>
    <property type="match status" value="1"/>
</dbReference>
<dbReference type="PROSITE" id="PS50003">
    <property type="entry name" value="PH_DOMAIN"/>
    <property type="match status" value="1"/>
</dbReference>
<gene>
    <name evidence="4" type="ORF">JYZ213_LOCUS16779</name>
</gene>
<feature type="domain" description="PH" evidence="3">
    <location>
        <begin position="152"/>
        <end position="244"/>
    </location>
</feature>
<dbReference type="PANTHER" id="PTHR22902">
    <property type="entry name" value="SESQUIPEDALIAN"/>
    <property type="match status" value="1"/>
</dbReference>
<reference evidence="4" key="1">
    <citation type="submission" date="2021-02" db="EMBL/GenBank/DDBJ databases">
        <authorList>
            <person name="Nowell W R."/>
        </authorList>
    </citation>
    <scope>NUCLEOTIDE SEQUENCE</scope>
</reference>
<protein>
    <recommendedName>
        <fullName evidence="3">PH domain-containing protein</fullName>
    </recommendedName>
</protein>
<dbReference type="GO" id="GO:0055037">
    <property type="term" value="C:recycling endosome"/>
    <property type="evidence" value="ECO:0007669"/>
    <property type="project" value="TreeGrafter"/>
</dbReference>
<feature type="compositionally biased region" description="Polar residues" evidence="2">
    <location>
        <begin position="77"/>
        <end position="99"/>
    </location>
</feature>